<dbReference type="EnsemblPlants" id="KQL13604">
    <property type="protein sequence ID" value="KQL13604"/>
    <property type="gene ID" value="SETIT_024129mg"/>
</dbReference>
<dbReference type="OrthoDB" id="722989at2759"/>
<dbReference type="OMA" id="RFCNSMF"/>
<dbReference type="EMBL" id="AGNK02001462">
    <property type="status" value="NOT_ANNOTATED_CDS"/>
    <property type="molecule type" value="Genomic_DNA"/>
</dbReference>
<dbReference type="Proteomes" id="UP000004995">
    <property type="component" value="Unassembled WGS sequence"/>
</dbReference>
<reference evidence="3" key="2">
    <citation type="submission" date="2015-07" db="EMBL/GenBank/DDBJ databases">
        <authorList>
            <person name="Noorani M."/>
        </authorList>
    </citation>
    <scope>NUCLEOTIDE SEQUENCE</scope>
    <source>
        <strain evidence="3">Yugu1</strain>
    </source>
</reference>
<proteinExistence type="predicted"/>
<reference evidence="3 5" key="1">
    <citation type="journal article" date="2012" name="Nat. Biotechnol.">
        <title>Reference genome sequence of the model plant Setaria.</title>
        <authorList>
            <person name="Bennetzen J.L."/>
            <person name="Schmutz J."/>
            <person name="Wang H."/>
            <person name="Percifield R."/>
            <person name="Hawkins J."/>
            <person name="Pontaroli A.C."/>
            <person name="Estep M."/>
            <person name="Feng L."/>
            <person name="Vaughn J.N."/>
            <person name="Grimwood J."/>
            <person name="Jenkins J."/>
            <person name="Barry K."/>
            <person name="Lindquist E."/>
            <person name="Hellsten U."/>
            <person name="Deshpande S."/>
            <person name="Wang X."/>
            <person name="Wu X."/>
            <person name="Mitros T."/>
            <person name="Triplett J."/>
            <person name="Yang X."/>
            <person name="Ye C.Y."/>
            <person name="Mauro-Herrera M."/>
            <person name="Wang L."/>
            <person name="Li P."/>
            <person name="Sharma M."/>
            <person name="Sharma R."/>
            <person name="Ronald P.C."/>
            <person name="Panaud O."/>
            <person name="Kellogg E.A."/>
            <person name="Brutnell T.P."/>
            <person name="Doust A.N."/>
            <person name="Tuskan G.A."/>
            <person name="Rokhsar D."/>
            <person name="Devos K.M."/>
        </authorList>
    </citation>
    <scope>NUCLEOTIDE SEQUENCE [LARGE SCALE GENOMIC DNA]</scope>
    <source>
        <strain evidence="5">cv. Yugu1</strain>
        <strain evidence="3">Yugu1</strain>
    </source>
</reference>
<dbReference type="FunCoup" id="K3ZC55">
    <property type="interactions" value="592"/>
</dbReference>
<gene>
    <name evidence="3" type="ORF">SETIT_3G085600v2</name>
</gene>
<protein>
    <submittedName>
        <fullName evidence="3 4">Uncharacterized protein</fullName>
    </submittedName>
</protein>
<evidence type="ECO:0000259" key="2">
    <source>
        <dbReference type="Pfam" id="PF12937"/>
    </source>
</evidence>
<dbReference type="Pfam" id="PF12937">
    <property type="entry name" value="F-box-like"/>
    <property type="match status" value="1"/>
</dbReference>
<evidence type="ECO:0000313" key="3">
    <source>
        <dbReference type="EMBL" id="RCV15784.1"/>
    </source>
</evidence>
<evidence type="ECO:0000313" key="5">
    <source>
        <dbReference type="Proteomes" id="UP000004995"/>
    </source>
</evidence>
<dbReference type="Gramene" id="KQL13604">
    <property type="protein sequence ID" value="KQL13604"/>
    <property type="gene ID" value="SETIT_024129mg"/>
</dbReference>
<dbReference type="eggNOG" id="ENOG502S4JC">
    <property type="taxonomic scope" value="Eukaryota"/>
</dbReference>
<dbReference type="EMBL" id="CM003530">
    <property type="protein sequence ID" value="RCV15784.1"/>
    <property type="molecule type" value="Genomic_DNA"/>
</dbReference>
<evidence type="ECO:0000313" key="4">
    <source>
        <dbReference type="EnsemblPlants" id="KQL13604"/>
    </source>
</evidence>
<reference evidence="4" key="3">
    <citation type="submission" date="2018-08" db="UniProtKB">
        <authorList>
            <consortium name="EnsemblPlants"/>
        </authorList>
    </citation>
    <scope>IDENTIFICATION</scope>
    <source>
        <strain evidence="4">Yugu1</strain>
    </source>
</reference>
<dbReference type="InterPro" id="IPR036047">
    <property type="entry name" value="F-box-like_dom_sf"/>
</dbReference>
<dbReference type="SUPFAM" id="SSF81383">
    <property type="entry name" value="F-box domain"/>
    <property type="match status" value="1"/>
</dbReference>
<name>K3ZC55_SETIT</name>
<dbReference type="HOGENOM" id="CLU_019286_14_1_1"/>
<dbReference type="InterPro" id="IPR005174">
    <property type="entry name" value="KIB1-4_b-propeller"/>
</dbReference>
<dbReference type="STRING" id="4555.K3ZC55"/>
<dbReference type="Pfam" id="PF03478">
    <property type="entry name" value="Beta-prop_KIB1-4"/>
    <property type="match status" value="1"/>
</dbReference>
<dbReference type="AlphaFoldDB" id="K3ZC55"/>
<dbReference type="InterPro" id="IPR001810">
    <property type="entry name" value="F-box_dom"/>
</dbReference>
<sequence length="342" mass="38183">MEEPPALGADWSKLPADILTSIQGELEFPDLFRSAAVCHSWSAAARSLRRHGLYSRPQTPCLLYSTAAAGTRAAELYSLADKSSYTIPLPDPPIAERSIVGSSHGWLVTADARSELHLLNPATVATIEQEGEPAAAAICGGRLRRVLYLNVVLSGDPSRGDCILMMIHNPYKELSFARVGGNKWHWITTSFWESQYLDCIYHDGAFYAMNLPGGIHRYTIEGPPAIHVARTSSGEFLQIWRITTDSSQDSLETHTSDLEIFKVDLDKQCTVDIDTLNDDSLFIGRNYSCCISTKDYPRLQPNHVYFIDDDEYSLMDEQDYRRDVGVYSLENRSATEIVNPEP</sequence>
<dbReference type="PANTHER" id="PTHR44586:SF10">
    <property type="entry name" value="DUF295 DOMAIN-CONTAINING PROTEIN"/>
    <property type="match status" value="1"/>
</dbReference>
<dbReference type="Gene3D" id="1.20.1280.50">
    <property type="match status" value="1"/>
</dbReference>
<keyword evidence="5" id="KW-1185">Reference proteome</keyword>
<accession>K3ZC55</accession>
<evidence type="ECO:0000259" key="1">
    <source>
        <dbReference type="Pfam" id="PF03478"/>
    </source>
</evidence>
<feature type="domain" description="F-box" evidence="2">
    <location>
        <begin position="11"/>
        <end position="46"/>
    </location>
</feature>
<dbReference type="PANTHER" id="PTHR44586">
    <property type="entry name" value="F-BOX DOMAIN CONTAINING PROTEIN, EXPRESSED"/>
    <property type="match status" value="1"/>
</dbReference>
<feature type="domain" description="KIB1-4 beta-propeller" evidence="1">
    <location>
        <begin position="76"/>
        <end position="328"/>
    </location>
</feature>
<organism evidence="4 5">
    <name type="scientific">Setaria italica</name>
    <name type="common">Foxtail millet</name>
    <name type="synonym">Panicum italicum</name>
    <dbReference type="NCBI Taxonomy" id="4555"/>
    <lineage>
        <taxon>Eukaryota</taxon>
        <taxon>Viridiplantae</taxon>
        <taxon>Streptophyta</taxon>
        <taxon>Embryophyta</taxon>
        <taxon>Tracheophyta</taxon>
        <taxon>Spermatophyta</taxon>
        <taxon>Magnoliopsida</taxon>
        <taxon>Liliopsida</taxon>
        <taxon>Poales</taxon>
        <taxon>Poaceae</taxon>
        <taxon>PACMAD clade</taxon>
        <taxon>Panicoideae</taxon>
        <taxon>Panicodae</taxon>
        <taxon>Paniceae</taxon>
        <taxon>Cenchrinae</taxon>
        <taxon>Setaria</taxon>
    </lineage>
</organism>